<dbReference type="EMBL" id="CADCUM010000100">
    <property type="protein sequence ID" value="CAA9394978.1"/>
    <property type="molecule type" value="Genomic_DNA"/>
</dbReference>
<organism evidence="2">
    <name type="scientific">uncultured Nocardioides sp</name>
    <dbReference type="NCBI Taxonomy" id="198441"/>
    <lineage>
        <taxon>Bacteria</taxon>
        <taxon>Bacillati</taxon>
        <taxon>Actinomycetota</taxon>
        <taxon>Actinomycetes</taxon>
        <taxon>Propionibacteriales</taxon>
        <taxon>Nocardioidaceae</taxon>
        <taxon>Nocardioides</taxon>
        <taxon>environmental samples</taxon>
    </lineage>
</organism>
<accession>A0A6J4NQQ0</accession>
<name>A0A6J4NQQ0_9ACTN</name>
<evidence type="ECO:0000313" key="2">
    <source>
        <dbReference type="EMBL" id="CAA9394978.1"/>
    </source>
</evidence>
<reference evidence="2" key="1">
    <citation type="submission" date="2020-02" db="EMBL/GenBank/DDBJ databases">
        <authorList>
            <person name="Meier V. D."/>
        </authorList>
    </citation>
    <scope>NUCLEOTIDE SEQUENCE</scope>
    <source>
        <strain evidence="2">AVDCRST_MAG32</strain>
    </source>
</reference>
<feature type="compositionally biased region" description="Basic and acidic residues" evidence="1">
    <location>
        <begin position="1"/>
        <end position="10"/>
    </location>
</feature>
<gene>
    <name evidence="2" type="ORF">AVDCRST_MAG32-2577</name>
</gene>
<feature type="non-terminal residue" evidence="2">
    <location>
        <position position="94"/>
    </location>
</feature>
<evidence type="ECO:0000256" key="1">
    <source>
        <dbReference type="SAM" id="MobiDB-lite"/>
    </source>
</evidence>
<feature type="region of interest" description="Disordered" evidence="1">
    <location>
        <begin position="1"/>
        <end position="94"/>
    </location>
</feature>
<sequence length="94" mass="10287">GRSRILERPHGRGTPPRSPPRRRGVVGGVPARLPRRRPPTGAGRRPGRAVHRAAPRRDVAGRRALPPPRNPRAQPRRGRGPAPPVRRPPGVDTM</sequence>
<feature type="non-terminal residue" evidence="2">
    <location>
        <position position="1"/>
    </location>
</feature>
<proteinExistence type="predicted"/>
<dbReference type="AlphaFoldDB" id="A0A6J4NQQ0"/>
<protein>
    <submittedName>
        <fullName evidence="2">Uncharacterized protein</fullName>
    </submittedName>
</protein>
<feature type="compositionally biased region" description="Basic residues" evidence="1">
    <location>
        <begin position="45"/>
        <end position="54"/>
    </location>
</feature>